<dbReference type="PANTHER" id="PTHR11690">
    <property type="entry name" value="AMILORIDE-SENSITIVE SODIUM CHANNEL-RELATED"/>
    <property type="match status" value="1"/>
</dbReference>
<dbReference type="AlphaFoldDB" id="A0A9N9MPS2"/>
<evidence type="ECO:0000256" key="3">
    <source>
        <dbReference type="ARBA" id="ARBA00022448"/>
    </source>
</evidence>
<keyword evidence="10 12" id="KW-0739">Sodium transport</keyword>
<name>A0A9N9MPS2_9CUCU</name>
<evidence type="ECO:0000313" key="14">
    <source>
        <dbReference type="EMBL" id="CAG9767422.1"/>
    </source>
</evidence>
<dbReference type="Gene3D" id="2.60.470.10">
    <property type="entry name" value="Acid-sensing ion channels like domains"/>
    <property type="match status" value="1"/>
</dbReference>
<accession>A0A9N9MPS2</accession>
<dbReference type="GO" id="GO:0015280">
    <property type="term" value="F:ligand-gated sodium channel activity"/>
    <property type="evidence" value="ECO:0007669"/>
    <property type="project" value="TreeGrafter"/>
</dbReference>
<dbReference type="EMBL" id="OU892280">
    <property type="protein sequence ID" value="CAG9767422.1"/>
    <property type="molecule type" value="Genomic_DNA"/>
</dbReference>
<keyword evidence="4 12" id="KW-0894">Sodium channel</keyword>
<keyword evidence="11 12" id="KW-0407">Ion channel</keyword>
<evidence type="ECO:0000256" key="10">
    <source>
        <dbReference type="ARBA" id="ARBA00023201"/>
    </source>
</evidence>
<keyword evidence="8 12" id="KW-0406">Ion transport</keyword>
<dbReference type="PANTHER" id="PTHR11690:SF288">
    <property type="entry name" value="AMILORIDE-SENSITIVE NA+ CHANNEL-RELATED"/>
    <property type="match status" value="1"/>
</dbReference>
<dbReference type="Gene3D" id="1.10.287.770">
    <property type="entry name" value="YojJ-like"/>
    <property type="match status" value="1"/>
</dbReference>
<dbReference type="PRINTS" id="PR01078">
    <property type="entry name" value="AMINACHANNEL"/>
</dbReference>
<evidence type="ECO:0000256" key="5">
    <source>
        <dbReference type="ARBA" id="ARBA00022692"/>
    </source>
</evidence>
<evidence type="ECO:0000256" key="7">
    <source>
        <dbReference type="ARBA" id="ARBA00023053"/>
    </source>
</evidence>
<evidence type="ECO:0000256" key="6">
    <source>
        <dbReference type="ARBA" id="ARBA00022989"/>
    </source>
</evidence>
<dbReference type="Proteomes" id="UP001152799">
    <property type="component" value="Chromosome 4"/>
</dbReference>
<evidence type="ECO:0000256" key="12">
    <source>
        <dbReference type="RuleBase" id="RU000679"/>
    </source>
</evidence>
<protein>
    <submittedName>
        <fullName evidence="14">Uncharacterized protein</fullName>
    </submittedName>
</protein>
<keyword evidence="9 13" id="KW-0472">Membrane</keyword>
<evidence type="ECO:0000256" key="4">
    <source>
        <dbReference type="ARBA" id="ARBA00022461"/>
    </source>
</evidence>
<gene>
    <name evidence="14" type="ORF">CEUTPL_LOCUS7987</name>
</gene>
<evidence type="ECO:0000256" key="1">
    <source>
        <dbReference type="ARBA" id="ARBA00004141"/>
    </source>
</evidence>
<keyword evidence="7" id="KW-0915">Sodium</keyword>
<dbReference type="Pfam" id="PF00858">
    <property type="entry name" value="ASC"/>
    <property type="match status" value="1"/>
</dbReference>
<feature type="transmembrane region" description="Helical" evidence="13">
    <location>
        <begin position="520"/>
        <end position="546"/>
    </location>
</feature>
<evidence type="ECO:0000256" key="9">
    <source>
        <dbReference type="ARBA" id="ARBA00023136"/>
    </source>
</evidence>
<dbReference type="InterPro" id="IPR001873">
    <property type="entry name" value="ENaC"/>
</dbReference>
<evidence type="ECO:0000256" key="11">
    <source>
        <dbReference type="ARBA" id="ARBA00023303"/>
    </source>
</evidence>
<organism evidence="14 15">
    <name type="scientific">Ceutorhynchus assimilis</name>
    <name type="common">cabbage seed weevil</name>
    <dbReference type="NCBI Taxonomy" id="467358"/>
    <lineage>
        <taxon>Eukaryota</taxon>
        <taxon>Metazoa</taxon>
        <taxon>Ecdysozoa</taxon>
        <taxon>Arthropoda</taxon>
        <taxon>Hexapoda</taxon>
        <taxon>Insecta</taxon>
        <taxon>Pterygota</taxon>
        <taxon>Neoptera</taxon>
        <taxon>Endopterygota</taxon>
        <taxon>Coleoptera</taxon>
        <taxon>Polyphaga</taxon>
        <taxon>Cucujiformia</taxon>
        <taxon>Curculionidae</taxon>
        <taxon>Ceutorhynchinae</taxon>
        <taxon>Ceutorhynchus</taxon>
    </lineage>
</organism>
<keyword evidence="15" id="KW-1185">Reference proteome</keyword>
<comment type="subcellular location">
    <subcellularLocation>
        <location evidence="1">Membrane</location>
        <topology evidence="1">Multi-pass membrane protein</topology>
    </subcellularLocation>
</comment>
<evidence type="ECO:0000313" key="15">
    <source>
        <dbReference type="Proteomes" id="UP001152799"/>
    </source>
</evidence>
<dbReference type="OrthoDB" id="6021021at2759"/>
<comment type="similarity">
    <text evidence="2 12">Belongs to the amiloride-sensitive sodium channel (TC 1.A.6) family.</text>
</comment>
<sequence>MINDHSSSRNRISTEFHRCSIQDNNMADIKSNKKSINNLRHYFREYCDYTGIHGLKYIGEKRSLLEKICWTIIFGLSLTTCISVVYEVFKKWQRSPIIVNFASEQVNIFDITFPAVTICPETQVYSDHFNYSFILRRSLNESISKDELKKLQYMSLLCNVNMYYHKIPKIDTIDEGFYEFLKNGAPFFLTKCNFMGEDHPCEQIFQPIYTDGGLCVTFNMLSKKQMFTEATANIEPPPDAYQDRMATNWSADFGYAQHAGVDAYPRRALLSGSRNSLEVSFAINNTDLDYGCTHLQGYKVLLHSPRRFPLLNTHSIRIPLRKSVSIAITPQLLNTSESVAQYPIRKRKCFFQTDAQLKYFSKYSQLNCRLECLLNLTMDMCGCVEYYMPRSSNMPICGTGKYECVKNALAQHTLLLMKHNLDVHATIEEREKMNKYFGNSIYNISTTRHLCPCPDMCNNLDYNVEITESDYDWPRKMATLGVDVITEDQEGLSSSQLLLYFKGSTFIPLERNALFETFDFLANVGGLLGLFIGFSLLSMIELVYFLSLRIICNLKLYKTWYGPTGVKPTTNPVVAAVLKRTSSSN</sequence>
<keyword evidence="6 13" id="KW-1133">Transmembrane helix</keyword>
<keyword evidence="5 12" id="KW-0812">Transmembrane</keyword>
<keyword evidence="3 12" id="KW-0813">Transport</keyword>
<evidence type="ECO:0000256" key="2">
    <source>
        <dbReference type="ARBA" id="ARBA00007193"/>
    </source>
</evidence>
<proteinExistence type="inferred from homology"/>
<evidence type="ECO:0000256" key="13">
    <source>
        <dbReference type="SAM" id="Phobius"/>
    </source>
</evidence>
<reference evidence="14" key="1">
    <citation type="submission" date="2022-01" db="EMBL/GenBank/DDBJ databases">
        <authorList>
            <person name="King R."/>
        </authorList>
    </citation>
    <scope>NUCLEOTIDE SEQUENCE</scope>
</reference>
<evidence type="ECO:0000256" key="8">
    <source>
        <dbReference type="ARBA" id="ARBA00023065"/>
    </source>
</evidence>
<dbReference type="GO" id="GO:0005886">
    <property type="term" value="C:plasma membrane"/>
    <property type="evidence" value="ECO:0007669"/>
    <property type="project" value="TreeGrafter"/>
</dbReference>